<evidence type="ECO:0000313" key="3">
    <source>
        <dbReference type="Proteomes" id="UP000434582"/>
    </source>
</evidence>
<sequence length="191" mass="21693">MSCFADETEDLVFWSSTDAPIVLTTIASEAQVHGPETLDLRRLALPIAMLRQPDGRLHLLILDGQRRLQIEVVATRLSRDPVRLLIPVWPPPEDEPRVLALRRFLHLRAAGALPDQLYRPERRALRWADMLRAHDARSAGASHRDIAAALFGPERVRDDWAGTSDYLRLRVQRLVRAGDRMVGGGYRDLLR</sequence>
<feature type="domain" description="T6SS Transcription factor RovC-like DNA binding" evidence="1">
    <location>
        <begin position="99"/>
        <end position="191"/>
    </location>
</feature>
<gene>
    <name evidence="2" type="ORF">GHC57_14765</name>
</gene>
<dbReference type="InterPro" id="IPR018754">
    <property type="entry name" value="RovC-like_DNA-bd"/>
</dbReference>
<keyword evidence="3" id="KW-1185">Reference proteome</keyword>
<evidence type="ECO:0000313" key="2">
    <source>
        <dbReference type="EMBL" id="MQX37780.1"/>
    </source>
</evidence>
<reference evidence="2 3" key="1">
    <citation type="submission" date="2019-10" db="EMBL/GenBank/DDBJ databases">
        <title>Draft whole-genome sequence of the purple nonsulfur photosynthetic bacterium Roseospira navarrensis DSM 15114.</title>
        <authorList>
            <person name="Kyndt J.A."/>
            <person name="Meyer T.E."/>
        </authorList>
    </citation>
    <scope>NUCLEOTIDE SEQUENCE [LARGE SCALE GENOMIC DNA]</scope>
    <source>
        <strain evidence="2 3">DSM 15114</strain>
    </source>
</reference>
<dbReference type="EMBL" id="WIVE01000055">
    <property type="protein sequence ID" value="MQX37780.1"/>
    <property type="molecule type" value="Genomic_DNA"/>
</dbReference>
<evidence type="ECO:0000259" key="1">
    <source>
        <dbReference type="Pfam" id="PF10074"/>
    </source>
</evidence>
<comment type="caution">
    <text evidence="2">The sequence shown here is derived from an EMBL/GenBank/DDBJ whole genome shotgun (WGS) entry which is preliminary data.</text>
</comment>
<dbReference type="OrthoDB" id="9800831at2"/>
<dbReference type="Proteomes" id="UP000434582">
    <property type="component" value="Unassembled WGS sequence"/>
</dbReference>
<name>A0A7X2D5Z8_9PROT</name>
<organism evidence="2 3">
    <name type="scientific">Roseospira navarrensis</name>
    <dbReference type="NCBI Taxonomy" id="140058"/>
    <lineage>
        <taxon>Bacteria</taxon>
        <taxon>Pseudomonadati</taxon>
        <taxon>Pseudomonadota</taxon>
        <taxon>Alphaproteobacteria</taxon>
        <taxon>Rhodospirillales</taxon>
        <taxon>Rhodospirillaceae</taxon>
        <taxon>Roseospira</taxon>
    </lineage>
</organism>
<proteinExistence type="predicted"/>
<dbReference type="Pfam" id="PF10074">
    <property type="entry name" value="RovC_DNA-bd"/>
    <property type="match status" value="1"/>
</dbReference>
<protein>
    <submittedName>
        <fullName evidence="2">DUF2285 domain-containing protein</fullName>
    </submittedName>
</protein>
<accession>A0A7X2D5Z8</accession>
<dbReference type="AlphaFoldDB" id="A0A7X2D5Z8"/>
<dbReference type="RefSeq" id="WP_153345602.1">
    <property type="nucleotide sequence ID" value="NZ_WIVE01000055.1"/>
</dbReference>